<dbReference type="Gene3D" id="3.90.1720.10">
    <property type="entry name" value="endopeptidase domain like (from Nostoc punctiforme)"/>
    <property type="match status" value="1"/>
</dbReference>
<dbReference type="InterPro" id="IPR038765">
    <property type="entry name" value="Papain-like_cys_pep_sf"/>
</dbReference>
<dbReference type="AlphaFoldDB" id="A0A0C1MR58"/>
<dbReference type="EMBL" id="JSWE01000184">
    <property type="protein sequence ID" value="KIE04482.1"/>
    <property type="molecule type" value="Genomic_DNA"/>
</dbReference>
<gene>
    <name evidence="1" type="ORF">NF27_HQ00200</name>
</gene>
<protein>
    <recommendedName>
        <fullName evidence="3">NlpC/P60 domain-containing protein</fullName>
    </recommendedName>
</protein>
<keyword evidence="2" id="KW-1185">Reference proteome</keyword>
<organism evidence="1 2">
    <name type="scientific">Candidatus Jidaibacter acanthamoebae</name>
    <dbReference type="NCBI Taxonomy" id="86105"/>
    <lineage>
        <taxon>Bacteria</taxon>
        <taxon>Pseudomonadati</taxon>
        <taxon>Pseudomonadota</taxon>
        <taxon>Alphaproteobacteria</taxon>
        <taxon>Rickettsiales</taxon>
        <taxon>Candidatus Midichloriaceae</taxon>
        <taxon>Candidatus Jidaibacter</taxon>
    </lineage>
</organism>
<sequence>MNQLIFFENITMITINARIVAEARSFLNTPFHLQGRKKGIGVDCIGLIIGVAESLTIYSKQGGLIKDYDILNYSIFDGTQYLKKKLTQHLEETNFLNLGNIVLFQGLPNSYHLGIIADYSTENFSLIHACISRSKVVEHRLTDELKNKIIKIYQFVNRG</sequence>
<evidence type="ECO:0000313" key="1">
    <source>
        <dbReference type="EMBL" id="KIE04482.1"/>
    </source>
</evidence>
<evidence type="ECO:0008006" key="3">
    <source>
        <dbReference type="Google" id="ProtNLM"/>
    </source>
</evidence>
<comment type="caution">
    <text evidence="1">The sequence shown here is derived from an EMBL/GenBank/DDBJ whole genome shotgun (WGS) entry which is preliminary data.</text>
</comment>
<reference evidence="1 2" key="1">
    <citation type="submission" date="2014-11" db="EMBL/GenBank/DDBJ databases">
        <title>A Rickettsiales Symbiont of Amoebae With Ancient Features.</title>
        <authorList>
            <person name="Schulz F."/>
            <person name="Martijn J."/>
            <person name="Wascher F."/>
            <person name="Kostanjsek R."/>
            <person name="Ettema T.J."/>
            <person name="Horn M."/>
        </authorList>
    </citation>
    <scope>NUCLEOTIDE SEQUENCE [LARGE SCALE GENOMIC DNA]</scope>
    <source>
        <strain evidence="1 2">UWC36</strain>
    </source>
</reference>
<dbReference type="STRING" id="86105.NF27_HQ00200"/>
<name>A0A0C1MR58_9RICK</name>
<accession>A0A0C1MR58</accession>
<dbReference type="Proteomes" id="UP000031258">
    <property type="component" value="Unassembled WGS sequence"/>
</dbReference>
<evidence type="ECO:0000313" key="2">
    <source>
        <dbReference type="Proteomes" id="UP000031258"/>
    </source>
</evidence>
<proteinExistence type="predicted"/>
<dbReference type="SUPFAM" id="SSF54001">
    <property type="entry name" value="Cysteine proteinases"/>
    <property type="match status" value="1"/>
</dbReference>